<evidence type="ECO:0000313" key="2">
    <source>
        <dbReference type="EMBL" id="KIL47804.1"/>
    </source>
</evidence>
<protein>
    <recommendedName>
        <fullName evidence="1">Serine aminopeptidase S33 domain-containing protein</fullName>
    </recommendedName>
</protein>
<evidence type="ECO:0000259" key="1">
    <source>
        <dbReference type="Pfam" id="PF12146"/>
    </source>
</evidence>
<dbReference type="AlphaFoldDB" id="A0A0C2S177"/>
<dbReference type="Proteomes" id="UP000031972">
    <property type="component" value="Unassembled WGS sequence"/>
</dbReference>
<name>A0A0C2S177_9BACL</name>
<dbReference type="Pfam" id="PF12146">
    <property type="entry name" value="Hydrolase_4"/>
    <property type="match status" value="1"/>
</dbReference>
<proteinExistence type="predicted"/>
<evidence type="ECO:0000313" key="3">
    <source>
        <dbReference type="Proteomes" id="UP000031972"/>
    </source>
</evidence>
<accession>A0A0C2S177</accession>
<gene>
    <name evidence="2" type="ORF">KR50_19710</name>
</gene>
<reference evidence="2 3" key="1">
    <citation type="submission" date="2015-01" db="EMBL/GenBank/DDBJ databases">
        <title>Jeotgalibacillus campisalis genome sequencing.</title>
        <authorList>
            <person name="Goh K.M."/>
            <person name="Chan K.-G."/>
            <person name="Yaakop A.S."/>
            <person name="Ee R."/>
            <person name="Gan H.M."/>
            <person name="Chan C.S."/>
        </authorList>
    </citation>
    <scope>NUCLEOTIDE SEQUENCE [LARGE SCALE GENOMIC DNA]</scope>
    <source>
        <strain evidence="2 3">SF-57</strain>
    </source>
</reference>
<feature type="domain" description="Serine aminopeptidase S33" evidence="1">
    <location>
        <begin position="25"/>
        <end position="289"/>
    </location>
</feature>
<dbReference type="InterPro" id="IPR051044">
    <property type="entry name" value="MAG_DAG_Lipase"/>
</dbReference>
<comment type="caution">
    <text evidence="2">The sequence shown here is derived from an EMBL/GenBank/DDBJ whole genome shotgun (WGS) entry which is preliminary data.</text>
</comment>
<dbReference type="SUPFAM" id="SSF53474">
    <property type="entry name" value="alpha/beta-Hydrolases"/>
    <property type="match status" value="1"/>
</dbReference>
<dbReference type="InterPro" id="IPR029058">
    <property type="entry name" value="AB_hydrolase_fold"/>
</dbReference>
<sequence>MEGSYFRTSDGIEVYLKKWLSESDQIKGVVQLVHGMVEHISRYEEFARYLNGNGYHVIGHDQRGHGKTAARNGQLGYLGDGDGFLRLVHDVKDVNGWIRQEFSLPIYLIGHSMGSFVVRRSIQVFPALSKGVVLIGTAGPSGLMGEVGKTIASTASFLTSPTSPGNILTKLTFGSYNNRFSPCKTDLDWLSRDHTEVERYEEDPLCGFTCSHKFYVDLFKGLTLIHRKSELKKMSPYVPVFLISGAVDPVGNDGKGVFAVARQLQKAGVEDVEVKLYDEGRHELLKETNRQVVFNDILTKLKSWKD</sequence>
<dbReference type="RefSeq" id="WP_041057632.1">
    <property type="nucleotide sequence ID" value="NZ_JXRR01000014.1"/>
</dbReference>
<dbReference type="Gene3D" id="3.40.50.1820">
    <property type="entry name" value="alpha/beta hydrolase"/>
    <property type="match status" value="1"/>
</dbReference>
<dbReference type="EMBL" id="JXRR01000014">
    <property type="protein sequence ID" value="KIL47804.1"/>
    <property type="molecule type" value="Genomic_DNA"/>
</dbReference>
<dbReference type="PATRIC" id="fig|220754.4.peg.1991"/>
<dbReference type="InterPro" id="IPR022742">
    <property type="entry name" value="Hydrolase_4"/>
</dbReference>
<organism evidence="2 3">
    <name type="scientific">Jeotgalibacillus campisalis</name>
    <dbReference type="NCBI Taxonomy" id="220754"/>
    <lineage>
        <taxon>Bacteria</taxon>
        <taxon>Bacillati</taxon>
        <taxon>Bacillota</taxon>
        <taxon>Bacilli</taxon>
        <taxon>Bacillales</taxon>
        <taxon>Caryophanaceae</taxon>
        <taxon>Jeotgalibacillus</taxon>
    </lineage>
</organism>
<keyword evidence="3" id="KW-1185">Reference proteome</keyword>
<dbReference type="PANTHER" id="PTHR11614">
    <property type="entry name" value="PHOSPHOLIPASE-RELATED"/>
    <property type="match status" value="1"/>
</dbReference>